<keyword evidence="1" id="KW-0732">Signal</keyword>
<gene>
    <name evidence="2" type="ORF">GE300_03345</name>
</gene>
<accession>A0A6L5YY84</accession>
<evidence type="ECO:0000256" key="1">
    <source>
        <dbReference type="SAM" id="SignalP"/>
    </source>
</evidence>
<feature type="signal peptide" evidence="1">
    <location>
        <begin position="1"/>
        <end position="17"/>
    </location>
</feature>
<evidence type="ECO:0000313" key="3">
    <source>
        <dbReference type="Proteomes" id="UP000474957"/>
    </source>
</evidence>
<dbReference type="PROSITE" id="PS51257">
    <property type="entry name" value="PROKAR_LIPOPROTEIN"/>
    <property type="match status" value="1"/>
</dbReference>
<evidence type="ECO:0008006" key="4">
    <source>
        <dbReference type="Google" id="ProtNLM"/>
    </source>
</evidence>
<feature type="chain" id="PRO_5026758797" description="Lipoprotein" evidence="1">
    <location>
        <begin position="18"/>
        <end position="144"/>
    </location>
</feature>
<proteinExistence type="predicted"/>
<comment type="caution">
    <text evidence="2">The sequence shown here is derived from an EMBL/GenBank/DDBJ whole genome shotgun (WGS) entry which is preliminary data.</text>
</comment>
<name>A0A6L5YY84_9RHOB</name>
<protein>
    <recommendedName>
        <fullName evidence="4">Lipoprotein</fullName>
    </recommendedName>
</protein>
<organism evidence="2 3">
    <name type="scientific">Halovulum marinum</name>
    <dbReference type="NCBI Taxonomy" id="2662447"/>
    <lineage>
        <taxon>Bacteria</taxon>
        <taxon>Pseudomonadati</taxon>
        <taxon>Pseudomonadota</taxon>
        <taxon>Alphaproteobacteria</taxon>
        <taxon>Rhodobacterales</taxon>
        <taxon>Paracoccaceae</taxon>
        <taxon>Halovulum</taxon>
    </lineage>
</organism>
<dbReference type="RefSeq" id="WP_154444918.1">
    <property type="nucleotide sequence ID" value="NZ_WIND01000002.1"/>
</dbReference>
<dbReference type="Proteomes" id="UP000474957">
    <property type="component" value="Unassembled WGS sequence"/>
</dbReference>
<reference evidence="2 3" key="1">
    <citation type="submission" date="2019-10" db="EMBL/GenBank/DDBJ databases">
        <title>Cognatihalovulum marinum gen. nov. sp. nov., a new member of the family Rhodobacteraceae isolated from deep seawater of the Northwest Indian Ocean.</title>
        <authorList>
            <person name="Ruan C."/>
            <person name="Wang J."/>
            <person name="Zheng X."/>
            <person name="Song L."/>
            <person name="Zhu Y."/>
            <person name="Huang Y."/>
            <person name="Lu Z."/>
            <person name="Du W."/>
            <person name="Huang L."/>
            <person name="Dai X."/>
        </authorList>
    </citation>
    <scope>NUCLEOTIDE SEQUENCE [LARGE SCALE GENOMIC DNA]</scope>
    <source>
        <strain evidence="2 3">2CG4</strain>
    </source>
</reference>
<dbReference type="AlphaFoldDB" id="A0A6L5YY84"/>
<dbReference type="EMBL" id="WIND01000002">
    <property type="protein sequence ID" value="MSU88654.1"/>
    <property type="molecule type" value="Genomic_DNA"/>
</dbReference>
<evidence type="ECO:0000313" key="2">
    <source>
        <dbReference type="EMBL" id="MSU88654.1"/>
    </source>
</evidence>
<keyword evidence="3" id="KW-1185">Reference proteome</keyword>
<sequence length="144" mass="14958">MHRTSLAALVLSAGALAACETAQPQAPTLPVGPGFQVSTIAWADSEATTRIAYALRDNGGRTELCGAIASEGSAAVTTLEPQILNNTRLASGETEIAPGLAYFTRTGSVAEGTPATCVVTEVPWNDAWAETPPQIEVKLEEFSL</sequence>